<evidence type="ECO:0000259" key="1">
    <source>
        <dbReference type="Pfam" id="PF21781"/>
    </source>
</evidence>
<organism evidence="2 3">
    <name type="scientific">Acetobacter lovaniensis</name>
    <dbReference type="NCBI Taxonomy" id="104100"/>
    <lineage>
        <taxon>Bacteria</taxon>
        <taxon>Pseudomonadati</taxon>
        <taxon>Pseudomonadota</taxon>
        <taxon>Alphaproteobacteria</taxon>
        <taxon>Acetobacterales</taxon>
        <taxon>Acetobacteraceae</taxon>
        <taxon>Acetobacter</taxon>
    </lineage>
</organism>
<accession>A0A841QKU2</accession>
<sequence length="126" mass="14347">MSIENITQANLSQFTGTVNYTRFMGNLLLTDGVMFLVKNRAGWILDIIVSVRCLPSIKAEEKEFWTLKVDLEAHTAVITATDGDKGDGPIQLYRQVINYTDFPLKELKLYVIEEGPYKVVMLNSEW</sequence>
<gene>
    <name evidence="2" type="ORF">HNR55_003326</name>
</gene>
<comment type="caution">
    <text evidence="2">The sequence shown here is derived from an EMBL/GenBank/DDBJ whole genome shotgun (WGS) entry which is preliminary data.</text>
</comment>
<dbReference type="InterPro" id="IPR049241">
    <property type="entry name" value="DUF6876"/>
</dbReference>
<dbReference type="Proteomes" id="UP000578000">
    <property type="component" value="Unassembled WGS sequence"/>
</dbReference>
<evidence type="ECO:0000313" key="3">
    <source>
        <dbReference type="Proteomes" id="UP000578000"/>
    </source>
</evidence>
<dbReference type="AlphaFoldDB" id="A0A841QKU2"/>
<name>A0A841QKU2_9PROT</name>
<feature type="domain" description="DUF6876" evidence="1">
    <location>
        <begin position="7"/>
        <end position="125"/>
    </location>
</feature>
<dbReference type="RefSeq" id="WP_242005652.1">
    <property type="nucleotide sequence ID" value="NZ_BAABDB010000030.1"/>
</dbReference>
<dbReference type="Pfam" id="PF21781">
    <property type="entry name" value="DUF6876"/>
    <property type="match status" value="1"/>
</dbReference>
<protein>
    <recommendedName>
        <fullName evidence="1">DUF6876 domain-containing protein</fullName>
    </recommendedName>
</protein>
<reference evidence="2 3" key="1">
    <citation type="submission" date="2020-08" db="EMBL/GenBank/DDBJ databases">
        <title>Genomic Encyclopedia of Type Strains, Phase IV (KMG-IV): sequencing the most valuable type-strain genomes for metagenomic binning, comparative biology and taxonomic classification.</title>
        <authorList>
            <person name="Goeker M."/>
        </authorList>
    </citation>
    <scope>NUCLEOTIDE SEQUENCE [LARGE SCALE GENOMIC DNA]</scope>
    <source>
        <strain evidence="2 3">DSM 4491</strain>
    </source>
</reference>
<dbReference type="EMBL" id="JACHIE010000028">
    <property type="protein sequence ID" value="MBB6458713.1"/>
    <property type="molecule type" value="Genomic_DNA"/>
</dbReference>
<evidence type="ECO:0000313" key="2">
    <source>
        <dbReference type="EMBL" id="MBB6458713.1"/>
    </source>
</evidence>
<proteinExistence type="predicted"/>
<keyword evidence="3" id="KW-1185">Reference proteome</keyword>